<comment type="caution">
    <text evidence="1">The sequence shown here is derived from an EMBL/GenBank/DDBJ whole genome shotgun (WGS) entry which is preliminary data.</text>
</comment>
<reference evidence="2" key="1">
    <citation type="submission" date="2018-05" db="EMBL/GenBank/DDBJ databases">
        <authorList>
            <person name="Nie L."/>
        </authorList>
    </citation>
    <scope>NUCLEOTIDE SEQUENCE [LARGE SCALE GENOMIC DNA]</scope>
    <source>
        <strain evidence="2">NL</strain>
    </source>
</reference>
<dbReference type="Proteomes" id="UP000248553">
    <property type="component" value="Unassembled WGS sequence"/>
</dbReference>
<keyword evidence="2" id="KW-1185">Reference proteome</keyword>
<dbReference type="OrthoDB" id="1550983at2"/>
<protein>
    <submittedName>
        <fullName evidence="1">Uncharacterized protein</fullName>
    </submittedName>
</protein>
<name>A0A328BSD9_9BACT</name>
<proteinExistence type="predicted"/>
<evidence type="ECO:0000313" key="1">
    <source>
        <dbReference type="EMBL" id="RAK69963.1"/>
    </source>
</evidence>
<dbReference type="EMBL" id="QHKM01000001">
    <property type="protein sequence ID" value="RAK69963.1"/>
    <property type="molecule type" value="Genomic_DNA"/>
</dbReference>
<organism evidence="1 2">
    <name type="scientific">Hymenobacter edaphi</name>
    <dbReference type="NCBI Taxonomy" id="2211146"/>
    <lineage>
        <taxon>Bacteria</taxon>
        <taxon>Pseudomonadati</taxon>
        <taxon>Bacteroidota</taxon>
        <taxon>Cytophagia</taxon>
        <taxon>Cytophagales</taxon>
        <taxon>Hymenobacteraceae</taxon>
        <taxon>Hymenobacter</taxon>
    </lineage>
</organism>
<evidence type="ECO:0000313" key="2">
    <source>
        <dbReference type="Proteomes" id="UP000248553"/>
    </source>
</evidence>
<dbReference type="RefSeq" id="WP_111476699.1">
    <property type="nucleotide sequence ID" value="NZ_QHKM01000001.1"/>
</dbReference>
<accession>A0A328BSD9</accession>
<gene>
    <name evidence="1" type="ORF">DLM85_03670</name>
</gene>
<dbReference type="AlphaFoldDB" id="A0A328BSD9"/>
<sequence length="117" mass="13435">MSVKLNPDAVRYAQQLIRDGKFKNDSGHWREHNPDTAAENRYLAKHEIEEYARWHLGLDTSLGEDTKGRYKFPFGDFRAVHRDGLLAAKERAAQQGYHDIEKAAAELEQALERQAAK</sequence>